<proteinExistence type="predicted"/>
<dbReference type="Proteomes" id="UP001163835">
    <property type="component" value="Unassembled WGS sequence"/>
</dbReference>
<accession>A0ACC1TIH0</accession>
<organism evidence="1 2">
    <name type="scientific">Lentinula aff. lateritia</name>
    <dbReference type="NCBI Taxonomy" id="2804960"/>
    <lineage>
        <taxon>Eukaryota</taxon>
        <taxon>Fungi</taxon>
        <taxon>Dikarya</taxon>
        <taxon>Basidiomycota</taxon>
        <taxon>Agaricomycotina</taxon>
        <taxon>Agaricomycetes</taxon>
        <taxon>Agaricomycetidae</taxon>
        <taxon>Agaricales</taxon>
        <taxon>Marasmiineae</taxon>
        <taxon>Omphalotaceae</taxon>
        <taxon>Lentinula</taxon>
    </lineage>
</organism>
<protein>
    <submittedName>
        <fullName evidence="1">Uncharacterized protein</fullName>
    </submittedName>
</protein>
<keyword evidence="2" id="KW-1185">Reference proteome</keyword>
<reference evidence="1" key="1">
    <citation type="submission" date="2022-09" db="EMBL/GenBank/DDBJ databases">
        <title>A Global Phylogenomic Analysis of the Shiitake Genus Lentinula.</title>
        <authorList>
            <consortium name="DOE Joint Genome Institute"/>
            <person name="Sierra-Patev S."/>
            <person name="Min B."/>
            <person name="Naranjo-Ortiz M."/>
            <person name="Looney B."/>
            <person name="Konkel Z."/>
            <person name="Slot J.C."/>
            <person name="Sakamoto Y."/>
            <person name="Steenwyk J.L."/>
            <person name="Rokas A."/>
            <person name="Carro J."/>
            <person name="Camarero S."/>
            <person name="Ferreira P."/>
            <person name="Molpeceres G."/>
            <person name="Ruiz-Duenas F.J."/>
            <person name="Serrano A."/>
            <person name="Henrissat B."/>
            <person name="Drula E."/>
            <person name="Hughes K.W."/>
            <person name="Mata J.L."/>
            <person name="Ishikawa N.K."/>
            <person name="Vargas-Isla R."/>
            <person name="Ushijima S."/>
            <person name="Smith C.A."/>
            <person name="Ahrendt S."/>
            <person name="Andreopoulos W."/>
            <person name="He G."/>
            <person name="Labutti K."/>
            <person name="Lipzen A."/>
            <person name="Ng V."/>
            <person name="Riley R."/>
            <person name="Sandor L."/>
            <person name="Barry K."/>
            <person name="Martinez A.T."/>
            <person name="Xiao Y."/>
            <person name="Gibbons J.G."/>
            <person name="Terashima K."/>
            <person name="Grigoriev I.V."/>
            <person name="Hibbett D.S."/>
        </authorList>
    </citation>
    <scope>NUCLEOTIDE SEQUENCE</scope>
    <source>
        <strain evidence="1">TMI1499</strain>
    </source>
</reference>
<evidence type="ECO:0000313" key="2">
    <source>
        <dbReference type="Proteomes" id="UP001163835"/>
    </source>
</evidence>
<gene>
    <name evidence="1" type="ORF">F5876DRAFT_70736</name>
</gene>
<dbReference type="EMBL" id="MU796096">
    <property type="protein sequence ID" value="KAJ3804315.1"/>
    <property type="molecule type" value="Genomic_DNA"/>
</dbReference>
<sequence>MSGVEYVGEPWIYPHFFVYSPHVRPGSELVLGRLGASWSSKGATGTVTEDGNDLRVVRIEGLTFEEVSRRSWECKPGREVLGSGGRDRHPQALEGVMEKQYVVRHYLDQGPWACGALGKLEEVWGRLAHQNNICWGALVLVEGAQRLTRIA</sequence>
<comment type="caution">
    <text evidence="1">The sequence shown here is derived from an EMBL/GenBank/DDBJ whole genome shotgun (WGS) entry which is preliminary data.</text>
</comment>
<evidence type="ECO:0000313" key="1">
    <source>
        <dbReference type="EMBL" id="KAJ3804315.1"/>
    </source>
</evidence>
<name>A0ACC1TIH0_9AGAR</name>